<evidence type="ECO:0000259" key="11">
    <source>
        <dbReference type="PROSITE" id="PS50016"/>
    </source>
</evidence>
<dbReference type="PROSITE" id="PS50089">
    <property type="entry name" value="ZF_RING_2"/>
    <property type="match status" value="1"/>
</dbReference>
<dbReference type="InterPro" id="IPR013083">
    <property type="entry name" value="Znf_RING/FYVE/PHD"/>
</dbReference>
<protein>
    <submittedName>
        <fullName evidence="14">Uncharacterized protein LOC34623020</fullName>
    </submittedName>
</protein>
<keyword evidence="4 9" id="KW-0863">Zinc-finger</keyword>
<organism evidence="13 14">
    <name type="scientific">Cyclospora cayetanensis</name>
    <dbReference type="NCBI Taxonomy" id="88456"/>
    <lineage>
        <taxon>Eukaryota</taxon>
        <taxon>Sar</taxon>
        <taxon>Alveolata</taxon>
        <taxon>Apicomplexa</taxon>
        <taxon>Conoidasida</taxon>
        <taxon>Coccidia</taxon>
        <taxon>Eucoccidiorida</taxon>
        <taxon>Eimeriorina</taxon>
        <taxon>Eimeriidae</taxon>
        <taxon>Cyclospora</taxon>
    </lineage>
</organism>
<evidence type="ECO:0000256" key="10">
    <source>
        <dbReference type="SAM" id="MobiDB-lite"/>
    </source>
</evidence>
<keyword evidence="13" id="KW-1185">Reference proteome</keyword>
<sequence length="366" mass="39961">MKNYFADSCARAFSPLPYGRGPWSASGSERPVDLPATAANSAAAGEVEQQLAVLKAIQCLVQQERELYQEGIRRSSRREYCGACEKKVVKAEGELRCPSCSVWPAGASDACSGVPASACVGAFTLLPDAYNPNRGEEDEEQGSPSVCRGGSGDLSSGVCTPRSGGVLTQEFLLHAFGAGIETSREEEVDERPAVWCHQKNCRNDSDLKGLLICSKCRRCFHASCCEPPLNFDMVTRFPWQCADCKICLSNKNEETMLICDACDRAFHMECLSPPVLQDISCFYSNRSRICPECKERYLRVKRGRAVLHVKCSGTITLRALECMYIRAGVHKGCTVPGAGPNEFICHICKALREEFTVGTEIAPASP</sequence>
<evidence type="ECO:0000256" key="3">
    <source>
        <dbReference type="ARBA" id="ARBA00022737"/>
    </source>
</evidence>
<evidence type="ECO:0000256" key="6">
    <source>
        <dbReference type="ARBA" id="ARBA00023015"/>
    </source>
</evidence>
<dbReference type="OrthoDB" id="787137at2759"/>
<evidence type="ECO:0000256" key="5">
    <source>
        <dbReference type="ARBA" id="ARBA00022833"/>
    </source>
</evidence>
<keyword evidence="7" id="KW-0804">Transcription</keyword>
<dbReference type="Pfam" id="PF00628">
    <property type="entry name" value="PHD"/>
    <property type="match status" value="1"/>
</dbReference>
<evidence type="ECO:0000256" key="8">
    <source>
        <dbReference type="ARBA" id="ARBA00023242"/>
    </source>
</evidence>
<dbReference type="GeneID" id="34623020"/>
<evidence type="ECO:0000313" key="13">
    <source>
        <dbReference type="Proteomes" id="UP000515125"/>
    </source>
</evidence>
<keyword evidence="5" id="KW-0862">Zinc</keyword>
<dbReference type="InterPro" id="IPR011011">
    <property type="entry name" value="Znf_FYVE_PHD"/>
</dbReference>
<feature type="region of interest" description="Disordered" evidence="10">
    <location>
        <begin position="131"/>
        <end position="150"/>
    </location>
</feature>
<keyword evidence="3" id="KW-0677">Repeat</keyword>
<evidence type="ECO:0000256" key="4">
    <source>
        <dbReference type="ARBA" id="ARBA00022771"/>
    </source>
</evidence>
<name>A0A6P6RTK0_9EIME</name>
<gene>
    <name evidence="14" type="primary">LOC34623020</name>
</gene>
<dbReference type="InterPro" id="IPR019787">
    <property type="entry name" value="Znf_PHD-finger"/>
</dbReference>
<dbReference type="InterPro" id="IPR001841">
    <property type="entry name" value="Znf_RING"/>
</dbReference>
<keyword evidence="6" id="KW-0805">Transcription regulation</keyword>
<dbReference type="AlphaFoldDB" id="A0A6P6RTK0"/>
<dbReference type="SMART" id="SM00249">
    <property type="entry name" value="PHD"/>
    <property type="match status" value="2"/>
</dbReference>
<feature type="domain" description="RING-type" evidence="12">
    <location>
        <begin position="244"/>
        <end position="294"/>
    </location>
</feature>
<dbReference type="GO" id="GO:0005634">
    <property type="term" value="C:nucleus"/>
    <property type="evidence" value="ECO:0007669"/>
    <property type="project" value="UniProtKB-SubCell"/>
</dbReference>
<dbReference type="PROSITE" id="PS50016">
    <property type="entry name" value="ZF_PHD_2"/>
    <property type="match status" value="1"/>
</dbReference>
<keyword evidence="2" id="KW-0479">Metal-binding</keyword>
<feature type="domain" description="PHD-type" evidence="11">
    <location>
        <begin position="241"/>
        <end position="296"/>
    </location>
</feature>
<dbReference type="Gene3D" id="3.30.40.10">
    <property type="entry name" value="Zinc/RING finger domain, C3HC4 (zinc finger)"/>
    <property type="match status" value="2"/>
</dbReference>
<evidence type="ECO:0000256" key="7">
    <source>
        <dbReference type="ARBA" id="ARBA00023163"/>
    </source>
</evidence>
<reference evidence="14" key="1">
    <citation type="submission" date="2025-08" db="UniProtKB">
        <authorList>
            <consortium name="RefSeq"/>
        </authorList>
    </citation>
    <scope>IDENTIFICATION</scope>
</reference>
<dbReference type="RefSeq" id="XP_026190832.1">
    <property type="nucleotide sequence ID" value="XM_026335047.1"/>
</dbReference>
<comment type="subcellular location">
    <subcellularLocation>
        <location evidence="1">Nucleus</location>
    </subcellularLocation>
</comment>
<dbReference type="SUPFAM" id="SSF57903">
    <property type="entry name" value="FYVE/PHD zinc finger"/>
    <property type="match status" value="2"/>
</dbReference>
<proteinExistence type="predicted"/>
<dbReference type="Proteomes" id="UP000515125">
    <property type="component" value="Unplaced"/>
</dbReference>
<keyword evidence="8" id="KW-0539">Nucleus</keyword>
<dbReference type="GO" id="GO:0008270">
    <property type="term" value="F:zinc ion binding"/>
    <property type="evidence" value="ECO:0007669"/>
    <property type="project" value="UniProtKB-KW"/>
</dbReference>
<accession>A0A6P6RTK0</accession>
<evidence type="ECO:0000259" key="12">
    <source>
        <dbReference type="PROSITE" id="PS50089"/>
    </source>
</evidence>
<dbReference type="InterPro" id="IPR001965">
    <property type="entry name" value="Znf_PHD"/>
</dbReference>
<evidence type="ECO:0000256" key="2">
    <source>
        <dbReference type="ARBA" id="ARBA00022723"/>
    </source>
</evidence>
<evidence type="ECO:0000256" key="9">
    <source>
        <dbReference type="PROSITE-ProRule" id="PRU00175"/>
    </source>
</evidence>
<evidence type="ECO:0000313" key="14">
    <source>
        <dbReference type="RefSeq" id="XP_026190832.1"/>
    </source>
</evidence>
<dbReference type="PANTHER" id="PTHR45888">
    <property type="entry name" value="HL01030P-RELATED"/>
    <property type="match status" value="1"/>
</dbReference>
<dbReference type="PANTHER" id="PTHR45888:SF4">
    <property type="entry name" value="PHD FINGER PROTEIN 10"/>
    <property type="match status" value="1"/>
</dbReference>
<evidence type="ECO:0000256" key="1">
    <source>
        <dbReference type="ARBA" id="ARBA00004123"/>
    </source>
</evidence>